<dbReference type="Proteomes" id="UP000596742">
    <property type="component" value="Unassembled WGS sequence"/>
</dbReference>
<gene>
    <name evidence="7" type="ORF">MGAL_10B057872</name>
</gene>
<keyword evidence="2" id="KW-0964">Secreted</keyword>
<evidence type="ECO:0000259" key="6">
    <source>
        <dbReference type="PROSITE" id="PS50871"/>
    </source>
</evidence>
<proteinExistence type="predicted"/>
<evidence type="ECO:0000256" key="1">
    <source>
        <dbReference type="ARBA" id="ARBA00004613"/>
    </source>
</evidence>
<dbReference type="AlphaFoldDB" id="A0A8B6DD04"/>
<keyword evidence="3 5" id="KW-0732">Signal</keyword>
<feature type="signal peptide" evidence="5">
    <location>
        <begin position="1"/>
        <end position="18"/>
    </location>
</feature>
<dbReference type="Gene3D" id="2.60.120.40">
    <property type="match status" value="1"/>
</dbReference>
<organism evidence="7 8">
    <name type="scientific">Mytilus galloprovincialis</name>
    <name type="common">Mediterranean mussel</name>
    <dbReference type="NCBI Taxonomy" id="29158"/>
    <lineage>
        <taxon>Eukaryota</taxon>
        <taxon>Metazoa</taxon>
        <taxon>Spiralia</taxon>
        <taxon>Lophotrochozoa</taxon>
        <taxon>Mollusca</taxon>
        <taxon>Bivalvia</taxon>
        <taxon>Autobranchia</taxon>
        <taxon>Pteriomorphia</taxon>
        <taxon>Mytilida</taxon>
        <taxon>Mytiloidea</taxon>
        <taxon>Mytilidae</taxon>
        <taxon>Mytilinae</taxon>
        <taxon>Mytilus</taxon>
    </lineage>
</organism>
<evidence type="ECO:0000256" key="2">
    <source>
        <dbReference type="ARBA" id="ARBA00022525"/>
    </source>
</evidence>
<sequence length="458" mass="52760">MMMQRMFFFGIFVMRTVPSSIGSGSESLLTCSKFHFEEKVLEKLVRLEHKVEIYEEIVKRWENVFVSKLEKLDKVQKQSETFFKSMQAAQVQEEIRLNKSYIDIIDTFKSQMNNQTIESKFAEENVKIKTLEDKFAEKSVNIRTLESKFAQESVKIKILEEKFEEFGAKTKNLERQVADNNCYRKATARGFLLDPDHTGNPLVKNECLPLGRYLSEKENLLHHIDQLQRDNEEKLHILTTQLISRLSTFEGKISENNRKNETLILANIERKFQELGVNHTLLQQENTLLRYKYAYLESEINRLQNTTAKTSKNVSELHQLKIFEALSMKRDIVAFSAYRSDNQTLTSKEKHFKFDKIWTNIGNAYDPATGIFIASQPGVYHFSAVALSENAATGYIYLLHNITRKPGSWVTGDGFKTGTLNVVLNLQKGDEISVGGSSPYTLYSDTYIFSTFSGYLIS</sequence>
<dbReference type="PANTHER" id="PTHR22923:SF116">
    <property type="entry name" value="C1Q DOMAIN-CONTAINING PROTEIN"/>
    <property type="match status" value="1"/>
</dbReference>
<evidence type="ECO:0000256" key="3">
    <source>
        <dbReference type="ARBA" id="ARBA00022729"/>
    </source>
</evidence>
<feature type="coiled-coil region" evidence="4">
    <location>
        <begin position="114"/>
        <end position="176"/>
    </location>
</feature>
<dbReference type="SMART" id="SM00110">
    <property type="entry name" value="C1Q"/>
    <property type="match status" value="1"/>
</dbReference>
<evidence type="ECO:0000256" key="5">
    <source>
        <dbReference type="SAM" id="SignalP"/>
    </source>
</evidence>
<reference evidence="7" key="1">
    <citation type="submission" date="2018-11" db="EMBL/GenBank/DDBJ databases">
        <authorList>
            <person name="Alioto T."/>
            <person name="Alioto T."/>
        </authorList>
    </citation>
    <scope>NUCLEOTIDE SEQUENCE</scope>
</reference>
<evidence type="ECO:0000313" key="8">
    <source>
        <dbReference type="Proteomes" id="UP000596742"/>
    </source>
</evidence>
<dbReference type="InterPro" id="IPR008983">
    <property type="entry name" value="Tumour_necrosis_fac-like_dom"/>
</dbReference>
<dbReference type="InterPro" id="IPR001073">
    <property type="entry name" value="C1q_dom"/>
</dbReference>
<dbReference type="InterPro" id="IPR050822">
    <property type="entry name" value="Cerebellin_Synaptic_Org"/>
</dbReference>
<dbReference type="EMBL" id="UYJE01003135">
    <property type="protein sequence ID" value="VDI16881.1"/>
    <property type="molecule type" value="Genomic_DNA"/>
</dbReference>
<keyword evidence="8" id="KW-1185">Reference proteome</keyword>
<dbReference type="OrthoDB" id="6154955at2759"/>
<dbReference type="PROSITE" id="PS50871">
    <property type="entry name" value="C1Q"/>
    <property type="match status" value="1"/>
</dbReference>
<comment type="subcellular location">
    <subcellularLocation>
        <location evidence="1">Secreted</location>
    </subcellularLocation>
</comment>
<keyword evidence="4" id="KW-0175">Coiled coil</keyword>
<feature type="chain" id="PRO_5033050772" description="C1q domain-containing protein" evidence="5">
    <location>
        <begin position="19"/>
        <end position="458"/>
    </location>
</feature>
<protein>
    <recommendedName>
        <fullName evidence="6">C1q domain-containing protein</fullName>
    </recommendedName>
</protein>
<dbReference type="SUPFAM" id="SSF49842">
    <property type="entry name" value="TNF-like"/>
    <property type="match status" value="1"/>
</dbReference>
<evidence type="ECO:0000313" key="7">
    <source>
        <dbReference type="EMBL" id="VDI16881.1"/>
    </source>
</evidence>
<evidence type="ECO:0000256" key="4">
    <source>
        <dbReference type="SAM" id="Coils"/>
    </source>
</evidence>
<feature type="domain" description="C1q" evidence="6">
    <location>
        <begin position="328"/>
        <end position="458"/>
    </location>
</feature>
<dbReference type="PRINTS" id="PR00007">
    <property type="entry name" value="COMPLEMNTC1Q"/>
</dbReference>
<dbReference type="PANTHER" id="PTHR22923">
    <property type="entry name" value="CEREBELLIN-RELATED"/>
    <property type="match status" value="1"/>
</dbReference>
<dbReference type="Pfam" id="PF00386">
    <property type="entry name" value="C1q"/>
    <property type="match status" value="1"/>
</dbReference>
<dbReference type="GO" id="GO:0005576">
    <property type="term" value="C:extracellular region"/>
    <property type="evidence" value="ECO:0007669"/>
    <property type="project" value="UniProtKB-SubCell"/>
</dbReference>
<comment type="caution">
    <text evidence="7">The sequence shown here is derived from an EMBL/GenBank/DDBJ whole genome shotgun (WGS) entry which is preliminary data.</text>
</comment>
<name>A0A8B6DD04_MYTGA</name>
<accession>A0A8B6DD04</accession>